<dbReference type="PANTHER" id="PTHR43798">
    <property type="entry name" value="MONOACYLGLYCEROL LIPASE"/>
    <property type="match status" value="1"/>
</dbReference>
<dbReference type="Proteomes" id="UP000597444">
    <property type="component" value="Unassembled WGS sequence"/>
</dbReference>
<dbReference type="RefSeq" id="WP_220206697.1">
    <property type="nucleotide sequence ID" value="NZ_BNJK01000001.1"/>
</dbReference>
<evidence type="ECO:0000313" key="3">
    <source>
        <dbReference type="EMBL" id="GHO96048.1"/>
    </source>
</evidence>
<evidence type="ECO:0000313" key="4">
    <source>
        <dbReference type="Proteomes" id="UP000597444"/>
    </source>
</evidence>
<protein>
    <submittedName>
        <fullName evidence="3">Alpha/beta hydrolase</fullName>
    </submittedName>
</protein>
<dbReference type="InterPro" id="IPR000073">
    <property type="entry name" value="AB_hydrolase_1"/>
</dbReference>
<dbReference type="Gene3D" id="3.40.50.1820">
    <property type="entry name" value="alpha/beta hydrolase"/>
    <property type="match status" value="1"/>
</dbReference>
<feature type="domain" description="AB hydrolase-1" evidence="2">
    <location>
        <begin position="30"/>
        <end position="154"/>
    </location>
</feature>
<name>A0A8J3ILI2_9CHLR</name>
<sequence length="275" mass="29750">MAPTTNPTTGNYASVNGINLYYEIHGTGTPLIMLHGGFGTFEMFAALSPTLIQQHQVIGVDLYGHGRTALTDRPLRFEQMADDIAGLIEHLGIAQANVIGYSLGGAVALQTAIRHPEQVKKLVVISSPFKRSGWHPETQTGMASIAQAPEAFQGTPMYEAYMRVAPKPDDFPRFVAEMQDGMSQDYDWTEQVSALPMPTLIVAGDSDSLPPSHAVEFFTLLGGGKQDAGWNGEHLIPSQLAILPGTTHYNIVFRPDLLLPVLAPFLAGNKPANQQ</sequence>
<accession>A0A8J3ILI2</accession>
<dbReference type="EMBL" id="BNJK01000001">
    <property type="protein sequence ID" value="GHO96048.1"/>
    <property type="molecule type" value="Genomic_DNA"/>
</dbReference>
<dbReference type="GO" id="GO:0016020">
    <property type="term" value="C:membrane"/>
    <property type="evidence" value="ECO:0007669"/>
    <property type="project" value="TreeGrafter"/>
</dbReference>
<dbReference type="Pfam" id="PF00561">
    <property type="entry name" value="Abhydrolase_1"/>
    <property type="match status" value="1"/>
</dbReference>
<evidence type="ECO:0000259" key="2">
    <source>
        <dbReference type="Pfam" id="PF00561"/>
    </source>
</evidence>
<keyword evidence="1 3" id="KW-0378">Hydrolase</keyword>
<comment type="caution">
    <text evidence="3">The sequence shown here is derived from an EMBL/GenBank/DDBJ whole genome shotgun (WGS) entry which is preliminary data.</text>
</comment>
<gene>
    <name evidence="3" type="ORF">KSF_060960</name>
</gene>
<dbReference type="PANTHER" id="PTHR43798:SF31">
    <property type="entry name" value="AB HYDROLASE SUPERFAMILY PROTEIN YCLE"/>
    <property type="match status" value="1"/>
</dbReference>
<proteinExistence type="predicted"/>
<keyword evidence="4" id="KW-1185">Reference proteome</keyword>
<dbReference type="InterPro" id="IPR050266">
    <property type="entry name" value="AB_hydrolase_sf"/>
</dbReference>
<reference evidence="3" key="1">
    <citation type="submission" date="2020-10" db="EMBL/GenBank/DDBJ databases">
        <title>Taxonomic study of unclassified bacteria belonging to the class Ktedonobacteria.</title>
        <authorList>
            <person name="Yabe S."/>
            <person name="Wang C.M."/>
            <person name="Zheng Y."/>
            <person name="Sakai Y."/>
            <person name="Cavaletti L."/>
            <person name="Monciardini P."/>
            <person name="Donadio S."/>
        </authorList>
    </citation>
    <scope>NUCLEOTIDE SEQUENCE</scope>
    <source>
        <strain evidence="3">ID150040</strain>
    </source>
</reference>
<evidence type="ECO:0000256" key="1">
    <source>
        <dbReference type="ARBA" id="ARBA00022801"/>
    </source>
</evidence>
<dbReference type="AlphaFoldDB" id="A0A8J3ILI2"/>
<dbReference type="PRINTS" id="PR00111">
    <property type="entry name" value="ABHYDROLASE"/>
</dbReference>
<dbReference type="SUPFAM" id="SSF53474">
    <property type="entry name" value="alpha/beta-Hydrolases"/>
    <property type="match status" value="1"/>
</dbReference>
<organism evidence="3 4">
    <name type="scientific">Reticulibacter mediterranei</name>
    <dbReference type="NCBI Taxonomy" id="2778369"/>
    <lineage>
        <taxon>Bacteria</taxon>
        <taxon>Bacillati</taxon>
        <taxon>Chloroflexota</taxon>
        <taxon>Ktedonobacteria</taxon>
        <taxon>Ktedonobacterales</taxon>
        <taxon>Reticulibacteraceae</taxon>
        <taxon>Reticulibacter</taxon>
    </lineage>
</organism>
<dbReference type="InterPro" id="IPR029058">
    <property type="entry name" value="AB_hydrolase_fold"/>
</dbReference>
<dbReference type="GO" id="GO:0016787">
    <property type="term" value="F:hydrolase activity"/>
    <property type="evidence" value="ECO:0007669"/>
    <property type="project" value="UniProtKB-KW"/>
</dbReference>